<dbReference type="EMBL" id="BGPR01004051">
    <property type="protein sequence ID" value="GBM95357.1"/>
    <property type="molecule type" value="Genomic_DNA"/>
</dbReference>
<gene>
    <name evidence="1" type="ORF">AVEN_255069_1</name>
</gene>
<proteinExistence type="predicted"/>
<dbReference type="OrthoDB" id="9971063at2759"/>
<reference evidence="1 2" key="1">
    <citation type="journal article" date="2019" name="Sci. Rep.">
        <title>Orb-weaving spider Araneus ventricosus genome elucidates the spidroin gene catalogue.</title>
        <authorList>
            <person name="Kono N."/>
            <person name="Nakamura H."/>
            <person name="Ohtoshi R."/>
            <person name="Moran D.A.P."/>
            <person name="Shinohara A."/>
            <person name="Yoshida Y."/>
            <person name="Fujiwara M."/>
            <person name="Mori M."/>
            <person name="Tomita M."/>
            <person name="Arakawa K."/>
        </authorList>
    </citation>
    <scope>NUCLEOTIDE SEQUENCE [LARGE SCALE GENOMIC DNA]</scope>
</reference>
<organism evidence="1 2">
    <name type="scientific">Araneus ventricosus</name>
    <name type="common">Orbweaver spider</name>
    <name type="synonym">Epeira ventricosa</name>
    <dbReference type="NCBI Taxonomy" id="182803"/>
    <lineage>
        <taxon>Eukaryota</taxon>
        <taxon>Metazoa</taxon>
        <taxon>Ecdysozoa</taxon>
        <taxon>Arthropoda</taxon>
        <taxon>Chelicerata</taxon>
        <taxon>Arachnida</taxon>
        <taxon>Araneae</taxon>
        <taxon>Araneomorphae</taxon>
        <taxon>Entelegynae</taxon>
        <taxon>Araneoidea</taxon>
        <taxon>Araneidae</taxon>
        <taxon>Araneus</taxon>
    </lineage>
</organism>
<sequence>MPIEIKLQIHPVRDKNSRSYSWLAGELTTTLRRKTRDGDKLIYLSFNVAIALVAPSSGVKINQVGIPQRAGVRDPPPTLQDLQRRNTDSCVNVTPAMLHRVQREVEARVQMCIVADGKKFEYRK</sequence>
<comment type="caution">
    <text evidence="1">The sequence shown here is derived from an EMBL/GenBank/DDBJ whole genome shotgun (WGS) entry which is preliminary data.</text>
</comment>
<evidence type="ECO:0000313" key="1">
    <source>
        <dbReference type="EMBL" id="GBM95357.1"/>
    </source>
</evidence>
<name>A0A4Y2JZS2_ARAVE</name>
<evidence type="ECO:0000313" key="2">
    <source>
        <dbReference type="Proteomes" id="UP000499080"/>
    </source>
</evidence>
<dbReference type="AlphaFoldDB" id="A0A4Y2JZS2"/>
<accession>A0A4Y2JZS2</accession>
<dbReference type="Proteomes" id="UP000499080">
    <property type="component" value="Unassembled WGS sequence"/>
</dbReference>
<keyword evidence="2" id="KW-1185">Reference proteome</keyword>
<protein>
    <submittedName>
        <fullName evidence="1">Uncharacterized protein</fullName>
    </submittedName>
</protein>